<name>A0A0C9LU91_9FUNG</name>
<proteinExistence type="predicted"/>
<sequence>MPLKIATNVSFEDEDEGDAVDSKADDNSAANAGKYKVINNGHAKQEATDDVALLPPAAKYSEIWIHLRPDFSR</sequence>
<dbReference type="AlphaFoldDB" id="A0A0C9LU91"/>
<dbReference type="Proteomes" id="UP000053815">
    <property type="component" value="Unassembled WGS sequence"/>
</dbReference>
<evidence type="ECO:0000313" key="2">
    <source>
        <dbReference type="EMBL" id="GAN04615.1"/>
    </source>
</evidence>
<evidence type="ECO:0000313" key="3">
    <source>
        <dbReference type="Proteomes" id="UP000053815"/>
    </source>
</evidence>
<accession>A0A0C9LU91</accession>
<reference evidence="2" key="1">
    <citation type="submission" date="2014-09" db="EMBL/GenBank/DDBJ databases">
        <title>Draft genome sequence of an oleaginous Mucoromycotina fungus Mucor ambiguus NBRC6742.</title>
        <authorList>
            <person name="Takeda I."/>
            <person name="Yamane N."/>
            <person name="Morita T."/>
            <person name="Tamano K."/>
            <person name="Machida M."/>
            <person name="Baker S."/>
            <person name="Koike H."/>
        </authorList>
    </citation>
    <scope>NUCLEOTIDE SEQUENCE</scope>
    <source>
        <strain evidence="2">NBRC 6742</strain>
    </source>
</reference>
<feature type="region of interest" description="Disordered" evidence="1">
    <location>
        <begin position="1"/>
        <end position="30"/>
    </location>
</feature>
<keyword evidence="3" id="KW-1185">Reference proteome</keyword>
<gene>
    <name evidence="2" type="ORF">MAM1_0069d04076</name>
</gene>
<organism evidence="2">
    <name type="scientific">Mucor ambiguus</name>
    <dbReference type="NCBI Taxonomy" id="91626"/>
    <lineage>
        <taxon>Eukaryota</taxon>
        <taxon>Fungi</taxon>
        <taxon>Fungi incertae sedis</taxon>
        <taxon>Mucoromycota</taxon>
        <taxon>Mucoromycotina</taxon>
        <taxon>Mucoromycetes</taxon>
        <taxon>Mucorales</taxon>
        <taxon>Mucorineae</taxon>
        <taxon>Mucoraceae</taxon>
        <taxon>Mucor</taxon>
    </lineage>
</organism>
<evidence type="ECO:0000256" key="1">
    <source>
        <dbReference type="SAM" id="MobiDB-lite"/>
    </source>
</evidence>
<protein>
    <submittedName>
        <fullName evidence="2">Uncharacterized protein</fullName>
    </submittedName>
</protein>
<dbReference type="EMBL" id="DF836358">
    <property type="protein sequence ID" value="GAN04615.1"/>
    <property type="molecule type" value="Genomic_DNA"/>
</dbReference>